<evidence type="ECO:0000256" key="8">
    <source>
        <dbReference type="SAM" id="SignalP"/>
    </source>
</evidence>
<feature type="domain" description="Receptor ligand binding region" evidence="9">
    <location>
        <begin position="134"/>
        <end position="485"/>
    </location>
</feature>
<organism evidence="10 11">
    <name type="scientific">Paralvinella palmiformis</name>
    <dbReference type="NCBI Taxonomy" id="53620"/>
    <lineage>
        <taxon>Eukaryota</taxon>
        <taxon>Metazoa</taxon>
        <taxon>Spiralia</taxon>
        <taxon>Lophotrochozoa</taxon>
        <taxon>Annelida</taxon>
        <taxon>Polychaeta</taxon>
        <taxon>Sedentaria</taxon>
        <taxon>Canalipalpata</taxon>
        <taxon>Terebellida</taxon>
        <taxon>Terebelliformia</taxon>
        <taxon>Alvinellidae</taxon>
        <taxon>Paralvinella</taxon>
    </lineage>
</organism>
<dbReference type="PANTHER" id="PTHR44755">
    <property type="entry name" value="NATRIURETIC PEPTIDE RECEPTOR 3-RELATED"/>
    <property type="match status" value="1"/>
</dbReference>
<dbReference type="InterPro" id="IPR001828">
    <property type="entry name" value="ANF_lig-bd_rcpt"/>
</dbReference>
<dbReference type="CDD" id="cd06352">
    <property type="entry name" value="PBP1_NPR_GC-like"/>
    <property type="match status" value="1"/>
</dbReference>
<dbReference type="Proteomes" id="UP001208570">
    <property type="component" value="Unassembled WGS sequence"/>
</dbReference>
<keyword evidence="5" id="KW-0472">Membrane</keyword>
<protein>
    <recommendedName>
        <fullName evidence="9">Receptor ligand binding region domain-containing protein</fullName>
    </recommendedName>
</protein>
<dbReference type="Gene3D" id="3.40.50.2300">
    <property type="match status" value="3"/>
</dbReference>
<comment type="caution">
    <text evidence="10">The sequence shown here is derived from an EMBL/GenBank/DDBJ whole genome shotgun (WGS) entry which is preliminary data.</text>
</comment>
<proteinExistence type="predicted"/>
<accession>A0AAD9JJV2</accession>
<evidence type="ECO:0000313" key="10">
    <source>
        <dbReference type="EMBL" id="KAK2153540.1"/>
    </source>
</evidence>
<dbReference type="InterPro" id="IPR001170">
    <property type="entry name" value="ANPR/GUC"/>
</dbReference>
<dbReference type="InterPro" id="IPR028082">
    <property type="entry name" value="Peripla_BP_I"/>
</dbReference>
<dbReference type="GO" id="GO:0007165">
    <property type="term" value="P:signal transduction"/>
    <property type="evidence" value="ECO:0007669"/>
    <property type="project" value="TreeGrafter"/>
</dbReference>
<evidence type="ECO:0000259" key="9">
    <source>
        <dbReference type="Pfam" id="PF01094"/>
    </source>
</evidence>
<sequence>MKRHSSRCLIALTFVVALIGENIANVTYIRVGIILGTGNDSPYDLERSGAAIDLAVDRVNTEILNDRYKIQTVKRTFSGGCDVTQSTGCMLYTWLFGAVFIGCYIPVGADVITLYMGVLLETGNDEPGDMLRTGAAIELAVEEVNSNILNDNYHLVTIKRGFIGGCNATTAQGYAADMAYLKGVAAFVGPGCTLALDPVARLAGYWNIPILTGLGDSGRFKNKAHFQTLTRFSYCQCRLRKVFGTIFSYFHWTDITVIMDRDHEHSLILGETLDVGLQKGGYKPNIVKFYSQNDPDYEDILRDASEISRIMVISAHGDDVRRFLIAAYDLGYPQSGEYVFLDVELIHFTSNYYGDHSWYRGNDDDEKARKAYESMIRIGLYMPTGDLFTDFERKVKINAKRDYNFDYDARREEVNYFVGAFYDAIIHYGRQVNETLDTLGMDAVLDGYRMTRRLWNQTFQGVTGPVFLDDNGDRDTNFKIMDMNPETGIFEDFDGCHRVYDCVFLSVLCFPPYKGGLYGMKFCKSHWEEILSEASVNAPCGSWIFDFLFSIMMVSGASRAMEQFPWYPEGGFLEFLCPPE</sequence>
<dbReference type="SUPFAM" id="SSF53822">
    <property type="entry name" value="Periplasmic binding protein-like I"/>
    <property type="match status" value="1"/>
</dbReference>
<keyword evidence="11" id="KW-1185">Reference proteome</keyword>
<dbReference type="InterPro" id="IPR052612">
    <property type="entry name" value="ANP_Clearance_Receptor"/>
</dbReference>
<dbReference type="PANTHER" id="PTHR44755:SF8">
    <property type="entry name" value="RECEPTOR LIGAND BINDING REGION DOMAIN-CONTAINING PROTEIN"/>
    <property type="match status" value="1"/>
</dbReference>
<dbReference type="EMBL" id="JAODUP010000293">
    <property type="protein sequence ID" value="KAK2153540.1"/>
    <property type="molecule type" value="Genomic_DNA"/>
</dbReference>
<dbReference type="GO" id="GO:0016020">
    <property type="term" value="C:membrane"/>
    <property type="evidence" value="ECO:0007669"/>
    <property type="project" value="UniProtKB-SubCell"/>
</dbReference>
<keyword evidence="6" id="KW-0675">Receptor</keyword>
<evidence type="ECO:0000256" key="6">
    <source>
        <dbReference type="ARBA" id="ARBA00023170"/>
    </source>
</evidence>
<keyword evidence="7" id="KW-0325">Glycoprotein</keyword>
<evidence type="ECO:0000256" key="5">
    <source>
        <dbReference type="ARBA" id="ARBA00023136"/>
    </source>
</evidence>
<feature type="chain" id="PRO_5042288609" description="Receptor ligand binding region domain-containing protein" evidence="8">
    <location>
        <begin position="25"/>
        <end position="580"/>
    </location>
</feature>
<keyword evidence="2" id="KW-0812">Transmembrane</keyword>
<comment type="subcellular location">
    <subcellularLocation>
        <location evidence="1">Membrane</location>
        <topology evidence="1">Single-pass type I membrane protein</topology>
    </subcellularLocation>
</comment>
<dbReference type="Pfam" id="PF01094">
    <property type="entry name" value="ANF_receptor"/>
    <property type="match status" value="1"/>
</dbReference>
<keyword evidence="4" id="KW-1133">Transmembrane helix</keyword>
<evidence type="ECO:0000256" key="2">
    <source>
        <dbReference type="ARBA" id="ARBA00022692"/>
    </source>
</evidence>
<keyword evidence="3 8" id="KW-0732">Signal</keyword>
<dbReference type="GO" id="GO:0017046">
    <property type="term" value="F:peptide hormone binding"/>
    <property type="evidence" value="ECO:0007669"/>
    <property type="project" value="TreeGrafter"/>
</dbReference>
<feature type="signal peptide" evidence="8">
    <location>
        <begin position="1"/>
        <end position="24"/>
    </location>
</feature>
<gene>
    <name evidence="10" type="ORF">LSH36_293g01000</name>
</gene>
<evidence type="ECO:0000256" key="4">
    <source>
        <dbReference type="ARBA" id="ARBA00022989"/>
    </source>
</evidence>
<evidence type="ECO:0000256" key="7">
    <source>
        <dbReference type="ARBA" id="ARBA00023180"/>
    </source>
</evidence>
<evidence type="ECO:0000256" key="1">
    <source>
        <dbReference type="ARBA" id="ARBA00004479"/>
    </source>
</evidence>
<name>A0AAD9JJV2_9ANNE</name>
<dbReference type="PRINTS" id="PR00255">
    <property type="entry name" value="NATPEPTIDER"/>
</dbReference>
<reference evidence="10" key="1">
    <citation type="journal article" date="2023" name="Mol. Biol. Evol.">
        <title>Third-Generation Sequencing Reveals the Adaptive Role of the Epigenome in Three Deep-Sea Polychaetes.</title>
        <authorList>
            <person name="Perez M."/>
            <person name="Aroh O."/>
            <person name="Sun Y."/>
            <person name="Lan Y."/>
            <person name="Juniper S.K."/>
            <person name="Young C.R."/>
            <person name="Angers B."/>
            <person name="Qian P.Y."/>
        </authorList>
    </citation>
    <scope>NUCLEOTIDE SEQUENCE</scope>
    <source>
        <strain evidence="10">P08H-3</strain>
    </source>
</reference>
<dbReference type="GO" id="GO:0038023">
    <property type="term" value="F:signaling receptor activity"/>
    <property type="evidence" value="ECO:0007669"/>
    <property type="project" value="TreeGrafter"/>
</dbReference>
<evidence type="ECO:0000256" key="3">
    <source>
        <dbReference type="ARBA" id="ARBA00022729"/>
    </source>
</evidence>
<evidence type="ECO:0000313" key="11">
    <source>
        <dbReference type="Proteomes" id="UP001208570"/>
    </source>
</evidence>
<dbReference type="AlphaFoldDB" id="A0AAD9JJV2"/>